<comment type="caution">
    <text evidence="6">The sequence shown here is derived from an EMBL/GenBank/DDBJ whole genome shotgun (WGS) entry which is preliminary data.</text>
</comment>
<keyword evidence="1" id="KW-0436">Ligase</keyword>
<dbReference type="InterPro" id="IPR011761">
    <property type="entry name" value="ATP-grasp"/>
</dbReference>
<reference evidence="6 7" key="1">
    <citation type="submission" date="2014-02" db="EMBL/GenBank/DDBJ databases">
        <title>Whole genome shotgun sequence of Rhodococcus wratislaviensis NBRC 100605.</title>
        <authorList>
            <person name="Hosoyama A."/>
            <person name="Tsuchikane K."/>
            <person name="Yoshida I."/>
            <person name="Ohji S."/>
            <person name="Ichikawa N."/>
            <person name="Yamazoe A."/>
            <person name="Fujita N."/>
        </authorList>
    </citation>
    <scope>NUCLEOTIDE SEQUENCE [LARGE SCALE GENOMIC DNA]</scope>
    <source>
        <strain evidence="6 7">NBRC 100605</strain>
    </source>
</reference>
<dbReference type="InterPro" id="IPR051538">
    <property type="entry name" value="Acyl-CoA_Synth/Transferase"/>
</dbReference>
<feature type="domain" description="ATP-grasp" evidence="5">
    <location>
        <begin position="499"/>
        <end position="535"/>
    </location>
</feature>
<organism evidence="6 7">
    <name type="scientific">Rhodococcus wratislaviensis NBRC 100605</name>
    <dbReference type="NCBI Taxonomy" id="1219028"/>
    <lineage>
        <taxon>Bacteria</taxon>
        <taxon>Bacillati</taxon>
        <taxon>Actinomycetota</taxon>
        <taxon>Actinomycetes</taxon>
        <taxon>Mycobacteriales</taxon>
        <taxon>Nocardiaceae</taxon>
        <taxon>Rhodococcus</taxon>
    </lineage>
</organism>
<dbReference type="InterPro" id="IPR013815">
    <property type="entry name" value="ATP_grasp_subdomain_1"/>
</dbReference>
<evidence type="ECO:0000256" key="1">
    <source>
        <dbReference type="ARBA" id="ARBA00022598"/>
    </source>
</evidence>
<dbReference type="PANTHER" id="PTHR43334:SF1">
    <property type="entry name" value="3-HYDROXYPROPIONATE--COA LIGASE [ADP-FORMING]"/>
    <property type="match status" value="1"/>
</dbReference>
<proteinExistence type="predicted"/>
<dbReference type="InterPro" id="IPR032875">
    <property type="entry name" value="Succ_CoA_lig_flav_dom"/>
</dbReference>
<evidence type="ECO:0000313" key="7">
    <source>
        <dbReference type="Proteomes" id="UP000019491"/>
    </source>
</evidence>
<dbReference type="GO" id="GO:0016874">
    <property type="term" value="F:ligase activity"/>
    <property type="evidence" value="ECO:0007669"/>
    <property type="project" value="UniProtKB-KW"/>
</dbReference>
<dbReference type="PANTHER" id="PTHR43334">
    <property type="entry name" value="ACETATE--COA LIGASE [ADP-FORMING]"/>
    <property type="match status" value="1"/>
</dbReference>
<dbReference type="Pfam" id="PF13607">
    <property type="entry name" value="Succ_CoA_lig"/>
    <property type="match status" value="1"/>
</dbReference>
<dbReference type="SUPFAM" id="SSF51735">
    <property type="entry name" value="NAD(P)-binding Rossmann-fold domains"/>
    <property type="match status" value="1"/>
</dbReference>
<protein>
    <submittedName>
        <fullName evidence="6">Putative acyl-CoA synthetase</fullName>
    </submittedName>
</protein>
<dbReference type="GO" id="GO:0046872">
    <property type="term" value="F:metal ion binding"/>
    <property type="evidence" value="ECO:0007669"/>
    <property type="project" value="InterPro"/>
</dbReference>
<evidence type="ECO:0000256" key="2">
    <source>
        <dbReference type="ARBA" id="ARBA00022741"/>
    </source>
</evidence>
<dbReference type="SMART" id="SM00881">
    <property type="entry name" value="CoA_binding"/>
    <property type="match status" value="1"/>
</dbReference>
<keyword evidence="3 4" id="KW-0067">ATP-binding</keyword>
<gene>
    <name evidence="6" type="ORF">RW1_019_00680</name>
</gene>
<dbReference type="EMBL" id="BAWF01000019">
    <property type="protein sequence ID" value="GAF45316.1"/>
    <property type="molecule type" value="Genomic_DNA"/>
</dbReference>
<dbReference type="SUPFAM" id="SSF56059">
    <property type="entry name" value="Glutathione synthetase ATP-binding domain-like"/>
    <property type="match status" value="1"/>
</dbReference>
<dbReference type="Gene3D" id="3.40.50.261">
    <property type="entry name" value="Succinyl-CoA synthetase domains"/>
    <property type="match status" value="2"/>
</dbReference>
<dbReference type="Gene3D" id="3.30.470.20">
    <property type="entry name" value="ATP-grasp fold, B domain"/>
    <property type="match status" value="1"/>
</dbReference>
<dbReference type="AlphaFoldDB" id="X0Q496"/>
<name>X0Q496_RHOWR</name>
<dbReference type="Pfam" id="PF13549">
    <property type="entry name" value="ATP-grasp_5"/>
    <property type="match status" value="1"/>
</dbReference>
<evidence type="ECO:0000256" key="4">
    <source>
        <dbReference type="PROSITE-ProRule" id="PRU00409"/>
    </source>
</evidence>
<dbReference type="Proteomes" id="UP000019491">
    <property type="component" value="Unassembled WGS sequence"/>
</dbReference>
<evidence type="ECO:0000313" key="6">
    <source>
        <dbReference type="EMBL" id="GAF45316.1"/>
    </source>
</evidence>
<sequence>MDRTLIDMTGTHSLGALLAPRNVVIVGASERSAWSAGSFSNFARLGFEGQVHLVNRKGGTVHGQSAHKSCSEIGEQVDLALLLVAAEAVPNALRDIAAAGIRFAVVLAAGFDEIGANGRALQHQITELALELGITCVGPNCLGFINLVDKVPAWSGRMAELTTGGMAVVSQSGATAHTIAAFAAQQNIGVSHVISTGNESMVDTTTMATILIEDERVRSVAMFIESIRDARTFRSLARRAAELGKPIVALKIGSSELAAEIAQSHTGALVGDDRLVDAALRQFGVIRVRSLEQLVMTAGLLSRTGPLAKGDLGVVSMSGGACDLVADRADASGVWLPVLADATRARLAELLPEFCTLRNPLDSTGAASAKPELFRDSIFAIADDPSVAIVAAIHVHPTEERGEAIKARLRIDAPAFAGSATPVILLDQTIATMDPGTVRNLEELGIPLAMTGLDHVVEAAGHAIWWSQWLRQDHLPTASAPDLSDLAGAGGVWSEAESLALLVEHGVPAVPYAHVRGEEAAVEAAGRLGSPLVVKLVSRDIVHKSDIGGVLLGLDSPEAVRQAYRQVQAAVLAVPGAQSEGALISSMRSGGVEMIVGVVRDQQWGLTLAVGLGGVLVHVIDDSALRTLPVSETDVRQMLSELRGKALLDGVRGSKPVDLDALVAAILNVASLAERLGDSLESIEINPFRVQGSTVEALDASIVWAPSGNARDQAEVGEAGGRVTGASSR</sequence>
<dbReference type="SUPFAM" id="SSF52210">
    <property type="entry name" value="Succinyl-CoA synthetase domains"/>
    <property type="match status" value="2"/>
</dbReference>
<dbReference type="Gene3D" id="3.30.1490.20">
    <property type="entry name" value="ATP-grasp fold, A domain"/>
    <property type="match status" value="1"/>
</dbReference>
<keyword evidence="2 4" id="KW-0547">Nucleotide-binding</keyword>
<evidence type="ECO:0000259" key="5">
    <source>
        <dbReference type="PROSITE" id="PS50975"/>
    </source>
</evidence>
<dbReference type="Gene3D" id="3.40.50.720">
    <property type="entry name" value="NAD(P)-binding Rossmann-like Domain"/>
    <property type="match status" value="1"/>
</dbReference>
<dbReference type="InterPro" id="IPR003781">
    <property type="entry name" value="CoA-bd"/>
</dbReference>
<keyword evidence="7" id="KW-1185">Reference proteome</keyword>
<dbReference type="PROSITE" id="PS50975">
    <property type="entry name" value="ATP_GRASP"/>
    <property type="match status" value="1"/>
</dbReference>
<accession>X0Q496</accession>
<dbReference type="Pfam" id="PF13380">
    <property type="entry name" value="CoA_binding_2"/>
    <property type="match status" value="1"/>
</dbReference>
<dbReference type="InterPro" id="IPR036291">
    <property type="entry name" value="NAD(P)-bd_dom_sf"/>
</dbReference>
<dbReference type="InterPro" id="IPR016102">
    <property type="entry name" value="Succinyl-CoA_synth-like"/>
</dbReference>
<dbReference type="GO" id="GO:0005524">
    <property type="term" value="F:ATP binding"/>
    <property type="evidence" value="ECO:0007669"/>
    <property type="project" value="UniProtKB-UniRule"/>
</dbReference>
<evidence type="ECO:0000256" key="3">
    <source>
        <dbReference type="ARBA" id="ARBA00022840"/>
    </source>
</evidence>